<comment type="similarity">
    <text evidence="2">Belongs to the GtrA family.</text>
</comment>
<evidence type="ECO:0000256" key="5">
    <source>
        <dbReference type="ARBA" id="ARBA00023136"/>
    </source>
</evidence>
<protein>
    <submittedName>
        <fullName evidence="8">GtrA family protein</fullName>
    </submittedName>
</protein>
<dbReference type="Pfam" id="PF04138">
    <property type="entry name" value="GtrA_DPMS_TM"/>
    <property type="match status" value="1"/>
</dbReference>
<dbReference type="PANTHER" id="PTHR38459">
    <property type="entry name" value="PROPHAGE BACTOPRENOL-LINKED GLUCOSE TRANSLOCASE HOMOLOG"/>
    <property type="match status" value="1"/>
</dbReference>
<evidence type="ECO:0000256" key="6">
    <source>
        <dbReference type="SAM" id="Phobius"/>
    </source>
</evidence>
<reference evidence="9" key="1">
    <citation type="journal article" date="2019" name="Int. J. Syst. Evol. Microbiol.">
        <title>The Global Catalogue of Microorganisms (GCM) 10K type strain sequencing project: providing services to taxonomists for standard genome sequencing and annotation.</title>
        <authorList>
            <consortium name="The Broad Institute Genomics Platform"/>
            <consortium name="The Broad Institute Genome Sequencing Center for Infectious Disease"/>
            <person name="Wu L."/>
            <person name="Ma J."/>
        </authorList>
    </citation>
    <scope>NUCLEOTIDE SEQUENCE [LARGE SCALE GENOMIC DNA]</scope>
    <source>
        <strain evidence="9">CCM 8897</strain>
    </source>
</reference>
<comment type="subcellular location">
    <subcellularLocation>
        <location evidence="1">Membrane</location>
        <topology evidence="1">Multi-pass membrane protein</topology>
    </subcellularLocation>
</comment>
<evidence type="ECO:0000313" key="8">
    <source>
        <dbReference type="EMBL" id="MFC6314549.1"/>
    </source>
</evidence>
<keyword evidence="4 6" id="KW-1133">Transmembrane helix</keyword>
<dbReference type="RefSeq" id="WP_125601357.1">
    <property type="nucleotide sequence ID" value="NZ_JBHSSM010000009.1"/>
</dbReference>
<dbReference type="InterPro" id="IPR007267">
    <property type="entry name" value="GtrA_DPMS_TM"/>
</dbReference>
<evidence type="ECO:0000256" key="4">
    <source>
        <dbReference type="ARBA" id="ARBA00022989"/>
    </source>
</evidence>
<dbReference type="Proteomes" id="UP001596310">
    <property type="component" value="Unassembled WGS sequence"/>
</dbReference>
<dbReference type="InterPro" id="IPR051401">
    <property type="entry name" value="GtrA_CellWall_Glycosyl"/>
</dbReference>
<accession>A0ABW1UP54</accession>
<dbReference type="EMBL" id="JBHSSM010000009">
    <property type="protein sequence ID" value="MFC6314549.1"/>
    <property type="molecule type" value="Genomic_DNA"/>
</dbReference>
<evidence type="ECO:0000256" key="1">
    <source>
        <dbReference type="ARBA" id="ARBA00004141"/>
    </source>
</evidence>
<keyword evidence="3 6" id="KW-0812">Transmembrane</keyword>
<evidence type="ECO:0000256" key="2">
    <source>
        <dbReference type="ARBA" id="ARBA00009399"/>
    </source>
</evidence>
<feature type="transmembrane region" description="Helical" evidence="6">
    <location>
        <begin position="51"/>
        <end position="69"/>
    </location>
</feature>
<evidence type="ECO:0000259" key="7">
    <source>
        <dbReference type="Pfam" id="PF04138"/>
    </source>
</evidence>
<keyword evidence="5 6" id="KW-0472">Membrane</keyword>
<feature type="transmembrane region" description="Helical" evidence="6">
    <location>
        <begin position="81"/>
        <end position="99"/>
    </location>
</feature>
<dbReference type="PANTHER" id="PTHR38459:SF1">
    <property type="entry name" value="PROPHAGE BACTOPRENOL-LINKED GLUCOSE TRANSLOCASE HOMOLOG"/>
    <property type="match status" value="1"/>
</dbReference>
<feature type="transmembrane region" description="Helical" evidence="6">
    <location>
        <begin position="111"/>
        <end position="132"/>
    </location>
</feature>
<comment type="caution">
    <text evidence="8">The sequence shown here is derived from an EMBL/GenBank/DDBJ whole genome shotgun (WGS) entry which is preliminary data.</text>
</comment>
<keyword evidence="9" id="KW-1185">Reference proteome</keyword>
<evidence type="ECO:0000256" key="3">
    <source>
        <dbReference type="ARBA" id="ARBA00022692"/>
    </source>
</evidence>
<evidence type="ECO:0000313" key="9">
    <source>
        <dbReference type="Proteomes" id="UP001596310"/>
    </source>
</evidence>
<feature type="domain" description="GtrA/DPMS transmembrane" evidence="7">
    <location>
        <begin position="21"/>
        <end position="133"/>
    </location>
</feature>
<organism evidence="8 9">
    <name type="scientific">Lapidilactobacillus achengensis</name>
    <dbReference type="NCBI Taxonomy" id="2486000"/>
    <lineage>
        <taxon>Bacteria</taxon>
        <taxon>Bacillati</taxon>
        <taxon>Bacillota</taxon>
        <taxon>Bacilli</taxon>
        <taxon>Lactobacillales</taxon>
        <taxon>Lactobacillaceae</taxon>
        <taxon>Lapidilactobacillus</taxon>
    </lineage>
</organism>
<proteinExistence type="inferred from homology"/>
<gene>
    <name evidence="8" type="ORF">ACFQHW_03085</name>
</gene>
<sequence length="153" mass="17577">MKKENLITRLLKIKIVQQFIKFGLVGALNTLLTLAIYYLTYRQIGPSLANGLGFLLTSILGIYLNFKFVFKAEHFSAWTLFKYYATYGVSMLISMYVPHLWVNVWGLDARIAPLISLLITIPFNFVFMRLWVFPSKKTTVAAETSQKSQQPKN</sequence>
<name>A0ABW1UP54_9LACO</name>
<feature type="transmembrane region" description="Helical" evidence="6">
    <location>
        <begin position="20"/>
        <end position="39"/>
    </location>
</feature>